<dbReference type="Proteomes" id="UP000321408">
    <property type="component" value="Chromosome"/>
</dbReference>
<dbReference type="GO" id="GO:0008795">
    <property type="term" value="F:NAD+ synthase activity"/>
    <property type="evidence" value="ECO:0007669"/>
    <property type="project" value="UniProtKB-EC"/>
</dbReference>
<dbReference type="Gene3D" id="3.40.50.620">
    <property type="entry name" value="HUPs"/>
    <property type="match status" value="1"/>
</dbReference>
<gene>
    <name evidence="8" type="primary">nadE</name>
    <name evidence="8" type="ORF">DSAG12_00962</name>
</gene>
<dbReference type="NCBIfam" id="TIGR00552">
    <property type="entry name" value="nadE"/>
    <property type="match status" value="1"/>
</dbReference>
<evidence type="ECO:0000256" key="4">
    <source>
        <dbReference type="ARBA" id="ARBA00022840"/>
    </source>
</evidence>
<keyword evidence="4 6" id="KW-0067">ATP-binding</keyword>
<evidence type="ECO:0000256" key="7">
    <source>
        <dbReference type="RuleBase" id="RU003812"/>
    </source>
</evidence>
<dbReference type="UniPathway" id="UPA00253"/>
<keyword evidence="5 6" id="KW-0520">NAD</keyword>
<comment type="catalytic activity">
    <reaction evidence="7">
        <text>deamido-NAD(+) + NH4(+) + ATP = AMP + diphosphate + NAD(+) + H(+)</text>
        <dbReference type="Rhea" id="RHEA:21188"/>
        <dbReference type="ChEBI" id="CHEBI:15378"/>
        <dbReference type="ChEBI" id="CHEBI:28938"/>
        <dbReference type="ChEBI" id="CHEBI:30616"/>
        <dbReference type="ChEBI" id="CHEBI:33019"/>
        <dbReference type="ChEBI" id="CHEBI:57540"/>
        <dbReference type="ChEBI" id="CHEBI:58437"/>
        <dbReference type="ChEBI" id="CHEBI:456215"/>
        <dbReference type="EC" id="6.3.1.5"/>
    </reaction>
</comment>
<dbReference type="CDD" id="cd00553">
    <property type="entry name" value="NAD_synthase"/>
    <property type="match status" value="1"/>
</dbReference>
<dbReference type="AlphaFoldDB" id="A0A5B9D7I8"/>
<reference evidence="8 9" key="2">
    <citation type="journal article" date="2024" name="Int. J. Syst. Evol. Microbiol.">
        <title>Promethearchaeum syntrophicum gen. nov., sp. nov., an anaerobic, obligately syntrophic archaeon, the first isolate of the lineage 'Asgard' archaea, and proposal of the new archaeal phylum Promethearchaeota phyl. nov. and kingdom Promethearchaeati regn. nov.</title>
        <authorList>
            <person name="Imachi H."/>
            <person name="Nobu M.K."/>
            <person name="Kato S."/>
            <person name="Takaki Y."/>
            <person name="Miyazaki M."/>
            <person name="Miyata M."/>
            <person name="Ogawara M."/>
            <person name="Saito Y."/>
            <person name="Sakai S."/>
            <person name="Tahara Y.O."/>
            <person name="Takano Y."/>
            <person name="Tasumi E."/>
            <person name="Uematsu K."/>
            <person name="Yoshimura T."/>
            <person name="Itoh T."/>
            <person name="Ohkuma M."/>
            <person name="Takai K."/>
        </authorList>
    </citation>
    <scope>NUCLEOTIDE SEQUENCE [LARGE SCALE GENOMIC DNA]</scope>
    <source>
        <strain evidence="8 9">MK-D1</strain>
    </source>
</reference>
<evidence type="ECO:0000256" key="5">
    <source>
        <dbReference type="ARBA" id="ARBA00023027"/>
    </source>
</evidence>
<dbReference type="KEGG" id="psyt:DSAG12_00962"/>
<evidence type="ECO:0000313" key="8">
    <source>
        <dbReference type="EMBL" id="QEE15139.2"/>
    </source>
</evidence>
<dbReference type="GO" id="GO:0003952">
    <property type="term" value="F:NAD+ synthase (glutamine-hydrolyzing) activity"/>
    <property type="evidence" value="ECO:0007669"/>
    <property type="project" value="InterPro"/>
</dbReference>
<keyword evidence="3 6" id="KW-0547">Nucleotide-binding</keyword>
<evidence type="ECO:0000256" key="2">
    <source>
        <dbReference type="ARBA" id="ARBA00022598"/>
    </source>
</evidence>
<accession>A0A5B9D7I8</accession>
<dbReference type="GO" id="GO:0005737">
    <property type="term" value="C:cytoplasm"/>
    <property type="evidence" value="ECO:0007669"/>
    <property type="project" value="InterPro"/>
</dbReference>
<dbReference type="GO" id="GO:0005524">
    <property type="term" value="F:ATP binding"/>
    <property type="evidence" value="ECO:0007669"/>
    <property type="project" value="UniProtKB-KW"/>
</dbReference>
<evidence type="ECO:0000256" key="3">
    <source>
        <dbReference type="ARBA" id="ARBA00022741"/>
    </source>
</evidence>
<dbReference type="EC" id="6.3.1.5" evidence="7"/>
<dbReference type="PANTHER" id="PTHR23090:SF9">
    <property type="entry name" value="GLUTAMINE-DEPENDENT NAD(+) SYNTHETASE"/>
    <property type="match status" value="1"/>
</dbReference>
<keyword evidence="2 6" id="KW-0436">Ligase</keyword>
<dbReference type="GO" id="GO:0004359">
    <property type="term" value="F:glutaminase activity"/>
    <property type="evidence" value="ECO:0007669"/>
    <property type="project" value="InterPro"/>
</dbReference>
<dbReference type="InterPro" id="IPR003694">
    <property type="entry name" value="NAD_synthase"/>
</dbReference>
<organism evidence="8 9">
    <name type="scientific">Promethearchaeum syntrophicum</name>
    <dbReference type="NCBI Taxonomy" id="2594042"/>
    <lineage>
        <taxon>Archaea</taxon>
        <taxon>Promethearchaeati</taxon>
        <taxon>Promethearchaeota</taxon>
        <taxon>Promethearchaeia</taxon>
        <taxon>Promethearchaeales</taxon>
        <taxon>Promethearchaeaceae</taxon>
        <taxon>Promethearchaeum</taxon>
    </lineage>
</organism>
<evidence type="ECO:0000313" key="9">
    <source>
        <dbReference type="Proteomes" id="UP000321408"/>
    </source>
</evidence>
<protein>
    <recommendedName>
        <fullName evidence="7">NH(3)-dependent NAD(+) synthetase</fullName>
        <ecNumber evidence="7">6.3.1.5</ecNumber>
    </recommendedName>
</protein>
<proteinExistence type="inferred from homology"/>
<evidence type="ECO:0000256" key="6">
    <source>
        <dbReference type="RuleBase" id="RU003811"/>
    </source>
</evidence>
<dbReference type="GO" id="GO:0009435">
    <property type="term" value="P:NAD+ biosynthetic process"/>
    <property type="evidence" value="ECO:0007669"/>
    <property type="project" value="UniProtKB-UniPathway"/>
</dbReference>
<comment type="similarity">
    <text evidence="6">Belongs to the NAD synthetase family.</text>
</comment>
<dbReference type="EMBL" id="CP042905">
    <property type="protein sequence ID" value="QEE15139.2"/>
    <property type="molecule type" value="Genomic_DNA"/>
</dbReference>
<reference evidence="8 9" key="1">
    <citation type="journal article" date="2020" name="Nature">
        <title>Isolation of an archaeon at the prokaryote-eukaryote interface.</title>
        <authorList>
            <person name="Imachi H."/>
            <person name="Nobu M.K."/>
            <person name="Nakahara N."/>
            <person name="Morono Y."/>
            <person name="Ogawara M."/>
            <person name="Takaki Y."/>
            <person name="Takano Y."/>
            <person name="Uematsu K."/>
            <person name="Ikuta T."/>
            <person name="Ito M."/>
            <person name="Matsui Y."/>
            <person name="Miyazaki M."/>
            <person name="Murata K."/>
            <person name="Saito Y."/>
            <person name="Sakai S."/>
            <person name="Song C."/>
            <person name="Tasumi E."/>
            <person name="Yamanaka Y."/>
            <person name="Yamaguchi T."/>
            <person name="Kamagata Y."/>
            <person name="Tamaki H."/>
            <person name="Takai K."/>
        </authorList>
    </citation>
    <scope>NUCLEOTIDE SEQUENCE [LARGE SCALE GENOMIC DNA]</scope>
    <source>
        <strain evidence="8 9">MK-D1</strain>
    </source>
</reference>
<dbReference type="Pfam" id="PF02540">
    <property type="entry name" value="NAD_synthase"/>
    <property type="match status" value="2"/>
</dbReference>
<comment type="pathway">
    <text evidence="1">Cofactor biosynthesis; NAD(+) biosynthesis.</text>
</comment>
<dbReference type="InterPro" id="IPR014729">
    <property type="entry name" value="Rossmann-like_a/b/a_fold"/>
</dbReference>
<dbReference type="PANTHER" id="PTHR23090">
    <property type="entry name" value="NH 3 /GLUTAMINE-DEPENDENT NAD + SYNTHETASE"/>
    <property type="match status" value="1"/>
</dbReference>
<name>A0A5B9D7I8_9ARCH</name>
<dbReference type="SUPFAM" id="SSF52402">
    <property type="entry name" value="Adenine nucleotide alpha hydrolases-like"/>
    <property type="match status" value="1"/>
</dbReference>
<evidence type="ECO:0000256" key="1">
    <source>
        <dbReference type="ARBA" id="ARBA00004790"/>
    </source>
</evidence>
<dbReference type="InterPro" id="IPR022310">
    <property type="entry name" value="NAD/GMP_synthase"/>
</dbReference>
<keyword evidence="9" id="KW-1185">Reference proteome</keyword>
<sequence length="301" mass="34584">MDDISQIRKLDLPELCKTIEAKIRTTLKNLHRDGAVIGLSGGLDSAIAAKLTVRSLGANKVHLINLPEKDSKKIHRIHAKQFAKHLGIQLNVKPINSILRSTKTYRLLPLRFIPGRKLRTWVVELGRKQFIPKNGESVLIKRLKPKANSWLAKGNAYAIAKHRIRMVVLYQYAEVRNLLVVGAANRTEWLTGTFSKWGVDHCADIMPIMHLYRTQLEQIAEYIQIPDYIRKKAADPDIMPTVDNKGEMLNSFKLTDQILYGMENNIDKSILCQEYGEKNVEQIYSLWKYSQHMRESPYNIE</sequence>